<dbReference type="GO" id="GO:0016020">
    <property type="term" value="C:membrane"/>
    <property type="evidence" value="ECO:0007669"/>
    <property type="project" value="UniProtKB-SubCell"/>
</dbReference>
<evidence type="ECO:0000313" key="9">
    <source>
        <dbReference type="Proteomes" id="UP001454036"/>
    </source>
</evidence>
<keyword evidence="3 7" id="KW-1133">Transmembrane helix</keyword>
<reference evidence="8 9" key="1">
    <citation type="submission" date="2024-01" db="EMBL/GenBank/DDBJ databases">
        <title>The complete chloroplast genome sequence of Lithospermum erythrorhizon: insights into the phylogenetic relationship among Boraginaceae species and the maternal lineages of purple gromwells.</title>
        <authorList>
            <person name="Okada T."/>
            <person name="Watanabe K."/>
        </authorList>
    </citation>
    <scope>NUCLEOTIDE SEQUENCE [LARGE SCALE GENOMIC DNA]</scope>
</reference>
<evidence type="ECO:0000313" key="8">
    <source>
        <dbReference type="EMBL" id="GAA0176467.1"/>
    </source>
</evidence>
<dbReference type="GO" id="GO:0015267">
    <property type="term" value="F:channel activity"/>
    <property type="evidence" value="ECO:0007669"/>
    <property type="project" value="InterPro"/>
</dbReference>
<evidence type="ECO:0000256" key="6">
    <source>
        <dbReference type="SAM" id="MobiDB-lite"/>
    </source>
</evidence>
<organism evidence="8 9">
    <name type="scientific">Lithospermum erythrorhizon</name>
    <name type="common">Purple gromwell</name>
    <name type="synonym">Lithospermum officinale var. erythrorhizon</name>
    <dbReference type="NCBI Taxonomy" id="34254"/>
    <lineage>
        <taxon>Eukaryota</taxon>
        <taxon>Viridiplantae</taxon>
        <taxon>Streptophyta</taxon>
        <taxon>Embryophyta</taxon>
        <taxon>Tracheophyta</taxon>
        <taxon>Spermatophyta</taxon>
        <taxon>Magnoliopsida</taxon>
        <taxon>eudicotyledons</taxon>
        <taxon>Gunneridae</taxon>
        <taxon>Pentapetalae</taxon>
        <taxon>asterids</taxon>
        <taxon>lamiids</taxon>
        <taxon>Boraginales</taxon>
        <taxon>Boraginaceae</taxon>
        <taxon>Boraginoideae</taxon>
        <taxon>Lithospermeae</taxon>
        <taxon>Lithospermum</taxon>
    </lineage>
</organism>
<dbReference type="Gene3D" id="1.20.1080.10">
    <property type="entry name" value="Glycerol uptake facilitator protein"/>
    <property type="match status" value="1"/>
</dbReference>
<feature type="transmembrane region" description="Helical" evidence="7">
    <location>
        <begin position="36"/>
        <end position="55"/>
    </location>
</feature>
<keyword evidence="2 5" id="KW-0812">Transmembrane</keyword>
<dbReference type="InterPro" id="IPR034294">
    <property type="entry name" value="Aquaporin_transptr"/>
</dbReference>
<feature type="transmembrane region" description="Helical" evidence="7">
    <location>
        <begin position="76"/>
        <end position="100"/>
    </location>
</feature>
<evidence type="ECO:0000256" key="1">
    <source>
        <dbReference type="ARBA" id="ARBA00004141"/>
    </source>
</evidence>
<dbReference type="SUPFAM" id="SSF81338">
    <property type="entry name" value="Aquaporin-like"/>
    <property type="match status" value="1"/>
</dbReference>
<evidence type="ECO:0000256" key="5">
    <source>
        <dbReference type="RuleBase" id="RU000477"/>
    </source>
</evidence>
<dbReference type="Pfam" id="PF00230">
    <property type="entry name" value="MIP"/>
    <property type="match status" value="1"/>
</dbReference>
<sequence>MINNDVEQAHISPAKDYHDPPPSPLFEHDELTKWSFYRAIIVEFVATLLFLYTTISTIIGHKSQIDPNSGGDKCGGVGLLGISWAVGGMIFVLVYCTAGISGEFF</sequence>
<proteinExistence type="inferred from homology"/>
<protein>
    <submittedName>
        <fullName evidence="8">Uncharacterized protein</fullName>
    </submittedName>
</protein>
<dbReference type="InterPro" id="IPR000425">
    <property type="entry name" value="MIP"/>
</dbReference>
<dbReference type="EMBL" id="BAABME010010155">
    <property type="protein sequence ID" value="GAA0176467.1"/>
    <property type="molecule type" value="Genomic_DNA"/>
</dbReference>
<name>A0AAV3RJ52_LITER</name>
<keyword evidence="5" id="KW-0813">Transport</keyword>
<comment type="similarity">
    <text evidence="5">Belongs to the MIP/aquaporin (TC 1.A.8) family.</text>
</comment>
<dbReference type="PRINTS" id="PR00783">
    <property type="entry name" value="MINTRINSICP"/>
</dbReference>
<evidence type="ECO:0000256" key="3">
    <source>
        <dbReference type="ARBA" id="ARBA00022989"/>
    </source>
</evidence>
<accession>A0AAV3RJ52</accession>
<keyword evidence="4 7" id="KW-0472">Membrane</keyword>
<dbReference type="PANTHER" id="PTHR45687">
    <property type="entry name" value="AQUAPORIN OR AQUAGLYCEROPORIN RELATED"/>
    <property type="match status" value="1"/>
</dbReference>
<feature type="region of interest" description="Disordered" evidence="6">
    <location>
        <begin position="1"/>
        <end position="22"/>
    </location>
</feature>
<dbReference type="Proteomes" id="UP001454036">
    <property type="component" value="Unassembled WGS sequence"/>
</dbReference>
<dbReference type="AlphaFoldDB" id="A0AAV3RJ52"/>
<comment type="caution">
    <text evidence="8">The sequence shown here is derived from an EMBL/GenBank/DDBJ whole genome shotgun (WGS) entry which is preliminary data.</text>
</comment>
<evidence type="ECO:0000256" key="7">
    <source>
        <dbReference type="SAM" id="Phobius"/>
    </source>
</evidence>
<evidence type="ECO:0000256" key="2">
    <source>
        <dbReference type="ARBA" id="ARBA00022692"/>
    </source>
</evidence>
<gene>
    <name evidence="8" type="ORF">LIER_29453</name>
</gene>
<comment type="subcellular location">
    <subcellularLocation>
        <location evidence="1">Membrane</location>
        <topology evidence="1">Multi-pass membrane protein</topology>
    </subcellularLocation>
</comment>
<evidence type="ECO:0000256" key="4">
    <source>
        <dbReference type="ARBA" id="ARBA00023136"/>
    </source>
</evidence>
<keyword evidence="9" id="KW-1185">Reference proteome</keyword>
<dbReference type="InterPro" id="IPR023271">
    <property type="entry name" value="Aquaporin-like"/>
</dbReference>